<dbReference type="EMBL" id="CACVKT020002176">
    <property type="protein sequence ID" value="CAC5376227.1"/>
    <property type="molecule type" value="Genomic_DNA"/>
</dbReference>
<accession>A0A6J8B219</accession>
<sequence>MKYCKKIRIWPLEKKPSFVKSLKNFENEANVRVSSPTKAWINSNSRITLVAIANEQIILQVQSNEKILHFDAMNDSSTALVKERNVHAQIDNAEVNDNNIKFKSQQIMLFSIVLNFMPINDSASFLNFLHRIIFNPEFKKLKNGKRHPCD</sequence>
<organism evidence="1 2">
    <name type="scientific">Mytilus coruscus</name>
    <name type="common">Sea mussel</name>
    <dbReference type="NCBI Taxonomy" id="42192"/>
    <lineage>
        <taxon>Eukaryota</taxon>
        <taxon>Metazoa</taxon>
        <taxon>Spiralia</taxon>
        <taxon>Lophotrochozoa</taxon>
        <taxon>Mollusca</taxon>
        <taxon>Bivalvia</taxon>
        <taxon>Autobranchia</taxon>
        <taxon>Pteriomorphia</taxon>
        <taxon>Mytilida</taxon>
        <taxon>Mytiloidea</taxon>
        <taxon>Mytilidae</taxon>
        <taxon>Mytilinae</taxon>
        <taxon>Mytilus</taxon>
    </lineage>
</organism>
<keyword evidence="2" id="KW-1185">Reference proteome</keyword>
<evidence type="ECO:0000313" key="1">
    <source>
        <dbReference type="EMBL" id="CAC5376227.1"/>
    </source>
</evidence>
<reference evidence="1 2" key="1">
    <citation type="submission" date="2020-06" db="EMBL/GenBank/DDBJ databases">
        <authorList>
            <person name="Li R."/>
            <person name="Bekaert M."/>
        </authorList>
    </citation>
    <scope>NUCLEOTIDE SEQUENCE [LARGE SCALE GENOMIC DNA]</scope>
    <source>
        <strain evidence="2">wild</strain>
    </source>
</reference>
<evidence type="ECO:0000313" key="2">
    <source>
        <dbReference type="Proteomes" id="UP000507470"/>
    </source>
</evidence>
<protein>
    <submittedName>
        <fullName evidence="1">Uncharacterized protein</fullName>
    </submittedName>
</protein>
<gene>
    <name evidence="1" type="ORF">MCOR_12950</name>
</gene>
<dbReference type="AlphaFoldDB" id="A0A6J8B219"/>
<proteinExistence type="predicted"/>
<dbReference type="Proteomes" id="UP000507470">
    <property type="component" value="Unassembled WGS sequence"/>
</dbReference>
<name>A0A6J8B219_MYTCO</name>